<organism evidence="2 3">
    <name type="scientific">Renibacterium salmoninarum (strain ATCC 33209 / DSM 20767 / JCM 11484 / NBRC 15589 / NCIMB 2235)</name>
    <dbReference type="NCBI Taxonomy" id="288705"/>
    <lineage>
        <taxon>Bacteria</taxon>
        <taxon>Bacillati</taxon>
        <taxon>Actinomycetota</taxon>
        <taxon>Actinomycetes</taxon>
        <taxon>Micrococcales</taxon>
        <taxon>Micrococcaceae</taxon>
        <taxon>Renibacterium</taxon>
    </lineage>
</organism>
<dbReference type="InterPro" id="IPR030678">
    <property type="entry name" value="Peptide/Ni-bd"/>
</dbReference>
<dbReference type="InterPro" id="IPR000914">
    <property type="entry name" value="SBP_5_dom"/>
</dbReference>
<dbReference type="KEGG" id="rsa:RSal33209_1307"/>
<dbReference type="GO" id="GO:0015833">
    <property type="term" value="P:peptide transport"/>
    <property type="evidence" value="ECO:0007669"/>
    <property type="project" value="TreeGrafter"/>
</dbReference>
<dbReference type="PANTHER" id="PTHR30290">
    <property type="entry name" value="PERIPLASMIC BINDING COMPONENT OF ABC TRANSPORTER"/>
    <property type="match status" value="1"/>
</dbReference>
<feature type="domain" description="Solute-binding protein family 5" evidence="1">
    <location>
        <begin position="112"/>
        <end position="443"/>
    </location>
</feature>
<protein>
    <submittedName>
        <fullName evidence="2">Dipeptide-binding protein</fullName>
    </submittedName>
</protein>
<dbReference type="AlphaFoldDB" id="A9WPS3"/>
<dbReference type="EMBL" id="CP000910">
    <property type="protein sequence ID" value="ABY23044.1"/>
    <property type="molecule type" value="Genomic_DNA"/>
</dbReference>
<accession>A9WPS3</accession>
<proteinExistence type="predicted"/>
<evidence type="ECO:0000313" key="3">
    <source>
        <dbReference type="Proteomes" id="UP000002007"/>
    </source>
</evidence>
<dbReference type="eggNOG" id="COG0747">
    <property type="taxonomic scope" value="Bacteria"/>
</dbReference>
<name>A9WPS3_RENSM</name>
<dbReference type="InterPro" id="IPR039424">
    <property type="entry name" value="SBP_5"/>
</dbReference>
<dbReference type="PIRSF" id="PIRSF002741">
    <property type="entry name" value="MppA"/>
    <property type="match status" value="1"/>
</dbReference>
<gene>
    <name evidence="2" type="ordered locus">RSal33209_1307</name>
</gene>
<evidence type="ECO:0000313" key="2">
    <source>
        <dbReference type="EMBL" id="ABY23044.1"/>
    </source>
</evidence>
<dbReference type="SUPFAM" id="SSF53850">
    <property type="entry name" value="Periplasmic binding protein-like II"/>
    <property type="match status" value="1"/>
</dbReference>
<reference evidence="3" key="1">
    <citation type="journal article" date="2008" name="J. Bacteriol.">
        <title>Genome sequence of the fish pathogen Renibacterium salmoninarum suggests reductive evolution away from an environmental Arthrobacter ancestor.</title>
        <authorList>
            <person name="Wiens G.D."/>
            <person name="Rockey D.D."/>
            <person name="Wu Z."/>
            <person name="Chang J."/>
            <person name="Levy R."/>
            <person name="Crane S."/>
            <person name="Chen D.S."/>
            <person name="Capri G.R."/>
            <person name="Burnett J.R."/>
            <person name="Sudheesh P.S."/>
            <person name="Schipma M.J."/>
            <person name="Burd H."/>
            <person name="Bhattacharyya A."/>
            <person name="Rhodes L.D."/>
            <person name="Kaul R."/>
            <person name="Strom M.S."/>
        </authorList>
    </citation>
    <scope>NUCLEOTIDE SEQUENCE [LARGE SCALE GENOMIC DNA]</scope>
    <source>
        <strain evidence="3">ATCC 33209 / DSM 20767 / JCM 11484 / NBRC 15589 / NCIMB 2235</strain>
    </source>
</reference>
<dbReference type="Gene3D" id="3.10.105.10">
    <property type="entry name" value="Dipeptide-binding Protein, Domain 3"/>
    <property type="match status" value="1"/>
</dbReference>
<dbReference type="Pfam" id="PF00496">
    <property type="entry name" value="SBP_bac_5"/>
    <property type="match status" value="1"/>
</dbReference>
<keyword evidence="3" id="KW-1185">Reference proteome</keyword>
<dbReference type="CDD" id="cd00995">
    <property type="entry name" value="PBP2_NikA_DppA_OppA_like"/>
    <property type="match status" value="1"/>
</dbReference>
<dbReference type="Proteomes" id="UP000002007">
    <property type="component" value="Chromosome"/>
</dbReference>
<dbReference type="Gene3D" id="3.40.190.10">
    <property type="entry name" value="Periplasmic binding protein-like II"/>
    <property type="match status" value="1"/>
</dbReference>
<dbReference type="GO" id="GO:1904680">
    <property type="term" value="F:peptide transmembrane transporter activity"/>
    <property type="evidence" value="ECO:0007669"/>
    <property type="project" value="TreeGrafter"/>
</dbReference>
<dbReference type="HOGENOM" id="CLU_038556_0_0_11"/>
<dbReference type="GO" id="GO:0043190">
    <property type="term" value="C:ATP-binding cassette (ABC) transporter complex"/>
    <property type="evidence" value="ECO:0007669"/>
    <property type="project" value="InterPro"/>
</dbReference>
<evidence type="ECO:0000259" key="1">
    <source>
        <dbReference type="Pfam" id="PF00496"/>
    </source>
</evidence>
<dbReference type="STRING" id="288705.RSal33209_1307"/>
<dbReference type="GO" id="GO:0042597">
    <property type="term" value="C:periplasmic space"/>
    <property type="evidence" value="ECO:0007669"/>
    <property type="project" value="UniProtKB-ARBA"/>
</dbReference>
<sequence>MLYGWCRGKISSRLNLAEVKVARLGIFGGNMKKQITVVCALIATSALAMTACSSSSNSGDSNAELAKDGSYSMALSSDPGTLSPLMTASSTARSVINYLYDRMVFIDPSSGEVKPWLAESWTESPSQVSYKLKTGITCSDGSALTPQTVADNFNFVADKANKSPLRGAFVPGDLVATADGSTVLLKMSKPSPFLLANTAALNIVCQSGIKNPDSLATASVGTGLFKLNQAVPNDHYSLDRRDGYSWGPDNQTTSDTLGVPKTVNFKIVSNSSTAANLVLSGELNAANVTGADEDRLGSLQSISTNRPVGEMFFNQAEGKPTADAAVREALTSSIDLNSLAKIITAEKGGISKQLSGIAPLGCQMETTSALPSFDADGAAKKLTAAGWALGSDGKLTKNGQPLTLNFIYENSQDTSNAAAEYAQQQWAKVGVTVTLKGGDENFMVDQLLSGKKRWLGHLLGDHQRQCA</sequence>